<evidence type="ECO:0000313" key="4">
    <source>
        <dbReference type="Proteomes" id="UP000000263"/>
    </source>
</evidence>
<sequence>MAKINRRQFLRGVAAGAGALTLAACGGAATTSPTGEPAAPPATAAPPTAMPQGSMGSTVEITYWGSFSGVLGEAEQATVETFNSMQQDVRVNYQFQGNYEETAQKLTAAVQARQTPDVSLLSDVWWFSFYINGQLQPLDDLMAAEGVKREAYVDVLLNEGIRKNTVYWIPFARSTPLFYYNKDAWAEAGLDDRAPKTWEEFMEWAPKLNREGRSAFAHPGAASYIAWLFQGVIWQYGGRYSDPDFTIRIHEENGIRAGNFYRDTTQTYKWATTPKDVTQDFVTGLSASAMLSTGALAGVEKNAQFPVGTGFLPEGPSGFGCCTGGAGMAVLSGLPAEKQQAAMKWIAFATGDEWAVDWSQRTGYMPVRKAAVESERMKQYLAERPNFRTAVEQLPKTRPQDSARVYVRGGDQIIGKGLERITIAGEDPAKVWMDVKAELEETAKPTVELLKTVEG</sequence>
<dbReference type="SUPFAM" id="SSF53850">
    <property type="entry name" value="Periplasmic binding protein-like II"/>
    <property type="match status" value="1"/>
</dbReference>
<keyword evidence="2" id="KW-0732">Signal</keyword>
<dbReference type="CDD" id="cd14748">
    <property type="entry name" value="PBP2_UgpB"/>
    <property type="match status" value="1"/>
</dbReference>
<protein>
    <submittedName>
        <fullName evidence="3">Extracellular solute-binding protein family 1</fullName>
    </submittedName>
</protein>
<dbReference type="InterPro" id="IPR006059">
    <property type="entry name" value="SBP"/>
</dbReference>
<dbReference type="RefSeq" id="WP_011997654.1">
    <property type="nucleotide sequence ID" value="NC_009767.1"/>
</dbReference>
<reference evidence="3 4" key="1">
    <citation type="submission" date="2007-08" db="EMBL/GenBank/DDBJ databases">
        <title>Complete sequence of Roseiflexus castenholzii DSM 13941.</title>
        <authorList>
            <consortium name="US DOE Joint Genome Institute"/>
            <person name="Copeland A."/>
            <person name="Lucas S."/>
            <person name="Lapidus A."/>
            <person name="Barry K."/>
            <person name="Glavina del Rio T."/>
            <person name="Dalin E."/>
            <person name="Tice H."/>
            <person name="Pitluck S."/>
            <person name="Thompson L.S."/>
            <person name="Brettin T."/>
            <person name="Bruce D."/>
            <person name="Detter J.C."/>
            <person name="Han C."/>
            <person name="Tapia R."/>
            <person name="Schmutz J."/>
            <person name="Larimer F."/>
            <person name="Land M."/>
            <person name="Hauser L."/>
            <person name="Kyrpides N."/>
            <person name="Mikhailova N."/>
            <person name="Bryant D.A."/>
            <person name="Hanada S."/>
            <person name="Tsukatani Y."/>
            <person name="Richardson P."/>
        </authorList>
    </citation>
    <scope>NUCLEOTIDE SEQUENCE [LARGE SCALE GENOMIC DNA]</scope>
    <source>
        <strain evidence="4">DSM 13941 / HLO8</strain>
    </source>
</reference>
<dbReference type="KEGG" id="rca:Rcas_0113"/>
<accession>A7NFM3</accession>
<dbReference type="AlphaFoldDB" id="A7NFM3"/>
<dbReference type="PROSITE" id="PS51257">
    <property type="entry name" value="PROKAR_LIPOPROTEIN"/>
    <property type="match status" value="1"/>
</dbReference>
<dbReference type="OrthoDB" id="9795467at2"/>
<dbReference type="Gene3D" id="3.40.190.10">
    <property type="entry name" value="Periplasmic binding protein-like II"/>
    <property type="match status" value="1"/>
</dbReference>
<organism evidence="3 4">
    <name type="scientific">Roseiflexus castenholzii (strain DSM 13941 / HLO8)</name>
    <dbReference type="NCBI Taxonomy" id="383372"/>
    <lineage>
        <taxon>Bacteria</taxon>
        <taxon>Bacillati</taxon>
        <taxon>Chloroflexota</taxon>
        <taxon>Chloroflexia</taxon>
        <taxon>Chloroflexales</taxon>
        <taxon>Roseiflexineae</taxon>
        <taxon>Roseiflexaceae</taxon>
        <taxon>Roseiflexus</taxon>
    </lineage>
</organism>
<feature type="compositionally biased region" description="Low complexity" evidence="1">
    <location>
        <begin position="28"/>
        <end position="37"/>
    </location>
</feature>
<feature type="signal peptide" evidence="2">
    <location>
        <begin position="1"/>
        <end position="28"/>
    </location>
</feature>
<feature type="chain" id="PRO_5002713770" evidence="2">
    <location>
        <begin position="29"/>
        <end position="455"/>
    </location>
</feature>
<evidence type="ECO:0000256" key="1">
    <source>
        <dbReference type="SAM" id="MobiDB-lite"/>
    </source>
</evidence>
<evidence type="ECO:0000256" key="2">
    <source>
        <dbReference type="SAM" id="SignalP"/>
    </source>
</evidence>
<dbReference type="Pfam" id="PF13416">
    <property type="entry name" value="SBP_bac_8"/>
    <property type="match status" value="1"/>
</dbReference>
<dbReference type="Proteomes" id="UP000000263">
    <property type="component" value="Chromosome"/>
</dbReference>
<dbReference type="eggNOG" id="COG1653">
    <property type="taxonomic scope" value="Bacteria"/>
</dbReference>
<evidence type="ECO:0000313" key="3">
    <source>
        <dbReference type="EMBL" id="ABU56249.1"/>
    </source>
</evidence>
<dbReference type="PANTHER" id="PTHR43649">
    <property type="entry name" value="ARABINOSE-BINDING PROTEIN-RELATED"/>
    <property type="match status" value="1"/>
</dbReference>
<dbReference type="STRING" id="383372.Rcas_0113"/>
<proteinExistence type="predicted"/>
<dbReference type="HOGENOM" id="CLU_031285_3_1_0"/>
<name>A7NFM3_ROSCS</name>
<dbReference type="EMBL" id="CP000804">
    <property type="protein sequence ID" value="ABU56249.1"/>
    <property type="molecule type" value="Genomic_DNA"/>
</dbReference>
<dbReference type="InterPro" id="IPR006311">
    <property type="entry name" value="TAT_signal"/>
</dbReference>
<dbReference type="PROSITE" id="PS51318">
    <property type="entry name" value="TAT"/>
    <property type="match status" value="1"/>
</dbReference>
<gene>
    <name evidence="3" type="ordered locus">Rcas_0113</name>
</gene>
<dbReference type="InterPro" id="IPR050490">
    <property type="entry name" value="Bact_solute-bd_prot1"/>
</dbReference>
<dbReference type="PANTHER" id="PTHR43649:SF30">
    <property type="entry name" value="ABC TRANSPORTER SUBSTRATE-BINDING PROTEIN"/>
    <property type="match status" value="1"/>
</dbReference>
<feature type="region of interest" description="Disordered" evidence="1">
    <location>
        <begin position="28"/>
        <end position="52"/>
    </location>
</feature>
<keyword evidence="4" id="KW-1185">Reference proteome</keyword>